<evidence type="ECO:0000256" key="5">
    <source>
        <dbReference type="ARBA" id="ARBA00023239"/>
    </source>
</evidence>
<dbReference type="GO" id="GO:0005829">
    <property type="term" value="C:cytosol"/>
    <property type="evidence" value="ECO:0007669"/>
    <property type="project" value="TreeGrafter"/>
</dbReference>
<evidence type="ECO:0000256" key="6">
    <source>
        <dbReference type="PIRSR" id="PIRSR017617-1"/>
    </source>
</evidence>
<dbReference type="GO" id="GO:0008732">
    <property type="term" value="F:L-allo-threonine aldolase activity"/>
    <property type="evidence" value="ECO:0007669"/>
    <property type="project" value="TreeGrafter"/>
</dbReference>
<dbReference type="PANTHER" id="PTHR48097">
    <property type="entry name" value="L-THREONINE ALDOLASE-RELATED"/>
    <property type="match status" value="1"/>
</dbReference>
<evidence type="ECO:0000259" key="7">
    <source>
        <dbReference type="Pfam" id="PF01212"/>
    </source>
</evidence>
<feature type="domain" description="Aromatic amino acid beta-eliminating lyase/threonine aldolase" evidence="7">
    <location>
        <begin position="5"/>
        <end position="284"/>
    </location>
</feature>
<evidence type="ECO:0000256" key="3">
    <source>
        <dbReference type="ARBA" id="ARBA00011881"/>
    </source>
</evidence>
<comment type="subunit">
    <text evidence="3">Homotetramer.</text>
</comment>
<organism evidence="8 9">
    <name type="scientific">Stutzerimonas stutzeri</name>
    <name type="common">Pseudomonas stutzeri</name>
    <dbReference type="NCBI Taxonomy" id="316"/>
    <lineage>
        <taxon>Bacteria</taxon>
        <taxon>Pseudomonadati</taxon>
        <taxon>Pseudomonadota</taxon>
        <taxon>Gammaproteobacteria</taxon>
        <taxon>Pseudomonadales</taxon>
        <taxon>Pseudomonadaceae</taxon>
        <taxon>Stutzerimonas</taxon>
    </lineage>
</organism>
<dbReference type="FunFam" id="3.40.640.10:FF:000030">
    <property type="entry name" value="Low-specificity L-threonine aldolase"/>
    <property type="match status" value="1"/>
</dbReference>
<dbReference type="SUPFAM" id="SSF53383">
    <property type="entry name" value="PLP-dependent transferases"/>
    <property type="match status" value="1"/>
</dbReference>
<feature type="modified residue" description="N6-(pyridoxal phosphate)lysine" evidence="6">
    <location>
        <position position="199"/>
    </location>
</feature>
<comment type="cofactor">
    <cofactor evidence="1">
        <name>pyridoxal 5'-phosphate</name>
        <dbReference type="ChEBI" id="CHEBI:597326"/>
    </cofactor>
</comment>
<keyword evidence="5 8" id="KW-0456">Lyase</keyword>
<dbReference type="GO" id="GO:0006567">
    <property type="term" value="P:L-threonine catabolic process"/>
    <property type="evidence" value="ECO:0007669"/>
    <property type="project" value="TreeGrafter"/>
</dbReference>
<dbReference type="AlphaFoldDB" id="A0AA40RW58"/>
<dbReference type="NCBIfam" id="NF007825">
    <property type="entry name" value="PRK10534.1"/>
    <property type="match status" value="1"/>
</dbReference>
<dbReference type="InterPro" id="IPR001597">
    <property type="entry name" value="ArAA_b-elim_lyase/Thr_aldolase"/>
</dbReference>
<dbReference type="RefSeq" id="WP_181122583.1">
    <property type="nucleotide sequence ID" value="NZ_JAAMRD010000026.1"/>
</dbReference>
<proteinExistence type="inferred from homology"/>
<sequence length="338" mass="36274">MTIIDLRSDTVTQPSSAMREVMCCAVTGDDVYSEDPTVSLLESRLAASLGFAAGLFVPSGTMSNLLGLMAHCERGDEYIVGQQAHTYKYEGGGAAVLGSIQPQPIEMEADGTLDLARVEAAIKPDNFHFARSRLLTLENTMQGKVLPLDYLAAARDLTRRHGLALHLDGARLFNAAVRLGCDAQEITRHFDTVSVCLSKGLGAPVGSVLCGGEAFIGKARRLRKMVGGGMRQAGVLAAAGLYALEYNVARLAEDHRRAQWLGKELAALGFAVEPVQTNMVYVTVGDRASALAEFCSTRGIRLTPSARLRLVTHLDVHDEHLPMVVRAFAEFAGNMSGN</sequence>
<gene>
    <name evidence="8" type="primary">ltaE</name>
    <name evidence="8" type="ORF">G7024_22220</name>
</gene>
<dbReference type="GO" id="GO:0006545">
    <property type="term" value="P:glycine biosynthetic process"/>
    <property type="evidence" value="ECO:0007669"/>
    <property type="project" value="TreeGrafter"/>
</dbReference>
<accession>A0AA40RW58</accession>
<dbReference type="EMBL" id="JAAMRD010000026">
    <property type="protein sequence ID" value="MBA1307115.1"/>
    <property type="molecule type" value="Genomic_DNA"/>
</dbReference>
<comment type="caution">
    <text evidence="8">The sequence shown here is derived from an EMBL/GenBank/DDBJ whole genome shotgun (WGS) entry which is preliminary data.</text>
</comment>
<dbReference type="Proteomes" id="UP001138621">
    <property type="component" value="Unassembled WGS sequence"/>
</dbReference>
<dbReference type="EC" id="4.1.2.48" evidence="8"/>
<dbReference type="InterPro" id="IPR015421">
    <property type="entry name" value="PyrdxlP-dep_Trfase_major"/>
</dbReference>
<name>A0AA40RW58_STUST</name>
<comment type="similarity">
    <text evidence="2">Belongs to the threonine aldolase family.</text>
</comment>
<dbReference type="InterPro" id="IPR023603">
    <property type="entry name" value="Low_specificity_L-TA-like"/>
</dbReference>
<evidence type="ECO:0000256" key="4">
    <source>
        <dbReference type="ARBA" id="ARBA00022898"/>
    </source>
</evidence>
<reference evidence="8" key="1">
    <citation type="submission" date="2020-02" db="EMBL/GenBank/DDBJ databases">
        <title>Synteny-based analysis reveals conserved mechanism for high triclosan tolerance in Pseudomonas, as well as instances of horizontal transfer.</title>
        <authorList>
            <person name="Mcfarland A.G."/>
            <person name="Bertucci H.K."/>
            <person name="Litmann E."/>
            <person name="Shen J."/>
            <person name="Huttenhower C."/>
            <person name="Hartmann E.M."/>
        </authorList>
    </citation>
    <scope>NUCLEOTIDE SEQUENCE</scope>
    <source>
        <strain evidence="8">109A1</strain>
    </source>
</reference>
<dbReference type="PANTHER" id="PTHR48097:SF9">
    <property type="entry name" value="L-THREONINE ALDOLASE"/>
    <property type="match status" value="1"/>
</dbReference>
<dbReference type="Pfam" id="PF01212">
    <property type="entry name" value="Beta_elim_lyase"/>
    <property type="match status" value="1"/>
</dbReference>
<dbReference type="InterPro" id="IPR015424">
    <property type="entry name" value="PyrdxlP-dep_Trfase"/>
</dbReference>
<dbReference type="NCBIfam" id="NF041359">
    <property type="entry name" value="GntG_guanitoxin"/>
    <property type="match status" value="1"/>
</dbReference>
<protein>
    <submittedName>
        <fullName evidence="8">Low-specificity L-threonine aldolase</fullName>
        <ecNumber evidence="8">4.1.2.48</ecNumber>
    </submittedName>
</protein>
<dbReference type="PIRSF" id="PIRSF017617">
    <property type="entry name" value="Thr_aldolase"/>
    <property type="match status" value="1"/>
</dbReference>
<evidence type="ECO:0000256" key="1">
    <source>
        <dbReference type="ARBA" id="ARBA00001933"/>
    </source>
</evidence>
<dbReference type="Gene3D" id="3.90.1150.10">
    <property type="entry name" value="Aspartate Aminotransferase, domain 1"/>
    <property type="match status" value="1"/>
</dbReference>
<evidence type="ECO:0000313" key="9">
    <source>
        <dbReference type="Proteomes" id="UP001138621"/>
    </source>
</evidence>
<keyword evidence="4" id="KW-0663">Pyridoxal phosphate</keyword>
<dbReference type="CDD" id="cd06502">
    <property type="entry name" value="TA_like"/>
    <property type="match status" value="1"/>
</dbReference>
<dbReference type="Gene3D" id="3.40.640.10">
    <property type="entry name" value="Type I PLP-dependent aspartate aminotransferase-like (Major domain)"/>
    <property type="match status" value="1"/>
</dbReference>
<evidence type="ECO:0000313" key="8">
    <source>
        <dbReference type="EMBL" id="MBA1307115.1"/>
    </source>
</evidence>
<dbReference type="InterPro" id="IPR015422">
    <property type="entry name" value="PyrdxlP-dep_Trfase_small"/>
</dbReference>
<evidence type="ECO:0000256" key="2">
    <source>
        <dbReference type="ARBA" id="ARBA00006966"/>
    </source>
</evidence>